<gene>
    <name evidence="3" type="ORF">CSC2_43720</name>
</gene>
<comment type="caution">
    <text evidence="3">The sequence shown here is derived from an EMBL/GenBank/DDBJ whole genome shotgun (WGS) entry which is preliminary data.</text>
</comment>
<protein>
    <recommendedName>
        <fullName evidence="2">CAAX prenyl protease 2/Lysostaphin resistance protein A-like domain-containing protein</fullName>
    </recommendedName>
</protein>
<feature type="transmembrane region" description="Helical" evidence="1">
    <location>
        <begin position="81"/>
        <end position="104"/>
    </location>
</feature>
<evidence type="ECO:0000259" key="2">
    <source>
        <dbReference type="Pfam" id="PF02517"/>
    </source>
</evidence>
<keyword evidence="4" id="KW-1185">Reference proteome</keyword>
<feature type="transmembrane region" description="Helical" evidence="1">
    <location>
        <begin position="125"/>
        <end position="143"/>
    </location>
</feature>
<proteinExistence type="predicted"/>
<name>A0ABQ1EGP2_9CLOT</name>
<feature type="transmembrane region" description="Helical" evidence="1">
    <location>
        <begin position="155"/>
        <end position="176"/>
    </location>
</feature>
<evidence type="ECO:0000256" key="1">
    <source>
        <dbReference type="SAM" id="Phobius"/>
    </source>
</evidence>
<keyword evidence="1" id="KW-0472">Membrane</keyword>
<dbReference type="Proteomes" id="UP000663802">
    <property type="component" value="Unassembled WGS sequence"/>
</dbReference>
<organism evidence="3 4">
    <name type="scientific">Clostridium zeae</name>
    <dbReference type="NCBI Taxonomy" id="2759022"/>
    <lineage>
        <taxon>Bacteria</taxon>
        <taxon>Bacillati</taxon>
        <taxon>Bacillota</taxon>
        <taxon>Clostridia</taxon>
        <taxon>Eubacteriales</taxon>
        <taxon>Clostridiaceae</taxon>
        <taxon>Clostridium</taxon>
    </lineage>
</organism>
<dbReference type="PANTHER" id="PTHR39430">
    <property type="entry name" value="MEMBRANE-ASSOCIATED PROTEASE-RELATED"/>
    <property type="match status" value="1"/>
</dbReference>
<evidence type="ECO:0000313" key="3">
    <source>
        <dbReference type="EMBL" id="GFZ33846.1"/>
    </source>
</evidence>
<accession>A0ABQ1EGP2</accession>
<feature type="transmembrane region" description="Helical" evidence="1">
    <location>
        <begin position="183"/>
        <end position="202"/>
    </location>
</feature>
<sequence>MFVAIVLILKIILVSFISLLLSLAAIKFVHAIGIDIKDFKQRTKPIFLFIAAIFNLIFVGVVFLILRYIDNKPFNVLGFLMNIRALCFSLIALAATLLMAFIFIKILQKFKVFNVRFMKNYFSNSQGILALILGYLVLFIAAFQEELMFRGYFTYLLQPYGFITAMLLSSIIFTVWHFITNKVNLFQALDWLLGGLMLFYVYTRTGSIWASTIVHFSRNFANVLLLNIAQSNSLFEFDKPIPPKYKTIYTLTLSIVIALITYLFYR</sequence>
<dbReference type="EMBL" id="BMBA01000007">
    <property type="protein sequence ID" value="GFZ33846.1"/>
    <property type="molecule type" value="Genomic_DNA"/>
</dbReference>
<reference evidence="3 4" key="1">
    <citation type="journal article" date="2021" name="Int. J. Syst. Evol. Microbiol.">
        <title>Clostridium zeae sp. nov., isolated from corn silage.</title>
        <authorList>
            <person name="Kobayashi H."/>
            <person name="Tanizawa Y."/>
            <person name="Yagura M."/>
            <person name="Sakamoto M."/>
            <person name="Ohkuma M."/>
            <person name="Tohno M."/>
        </authorList>
    </citation>
    <scope>NUCLEOTIDE SEQUENCE [LARGE SCALE GENOMIC DNA]</scope>
    <source>
        <strain evidence="3 4">CSC2</strain>
    </source>
</reference>
<feature type="transmembrane region" description="Helical" evidence="1">
    <location>
        <begin position="6"/>
        <end position="26"/>
    </location>
</feature>
<feature type="transmembrane region" description="Helical" evidence="1">
    <location>
        <begin position="248"/>
        <end position="265"/>
    </location>
</feature>
<keyword evidence="1" id="KW-0812">Transmembrane</keyword>
<evidence type="ECO:0000313" key="4">
    <source>
        <dbReference type="Proteomes" id="UP000663802"/>
    </source>
</evidence>
<dbReference type="PANTHER" id="PTHR39430:SF1">
    <property type="entry name" value="PROTEASE"/>
    <property type="match status" value="1"/>
</dbReference>
<feature type="domain" description="CAAX prenyl protease 2/Lysostaphin resistance protein A-like" evidence="2">
    <location>
        <begin position="130"/>
        <end position="220"/>
    </location>
</feature>
<dbReference type="InterPro" id="IPR003675">
    <property type="entry name" value="Rce1/LyrA-like_dom"/>
</dbReference>
<feature type="transmembrane region" description="Helical" evidence="1">
    <location>
        <begin position="46"/>
        <end position="69"/>
    </location>
</feature>
<keyword evidence="1" id="KW-1133">Transmembrane helix</keyword>
<dbReference type="Pfam" id="PF02517">
    <property type="entry name" value="Rce1-like"/>
    <property type="match status" value="1"/>
</dbReference>
<dbReference type="RefSeq" id="WP_206872330.1">
    <property type="nucleotide sequence ID" value="NZ_BMBA01000007.1"/>
</dbReference>